<dbReference type="SUPFAM" id="SSF51445">
    <property type="entry name" value="(Trans)glycosidases"/>
    <property type="match status" value="1"/>
</dbReference>
<dbReference type="InterPro" id="IPR017853">
    <property type="entry name" value="GH"/>
</dbReference>
<dbReference type="GO" id="GO:0016139">
    <property type="term" value="P:glycoside catabolic process"/>
    <property type="evidence" value="ECO:0007669"/>
    <property type="project" value="TreeGrafter"/>
</dbReference>
<dbReference type="SMART" id="SM00812">
    <property type="entry name" value="Alpha_L_fucos"/>
    <property type="match status" value="1"/>
</dbReference>
<keyword evidence="4" id="KW-0732">Signal</keyword>
<dbReference type="AlphaFoldDB" id="A0A3D9INA4"/>
<organism evidence="8 9">
    <name type="scientific">Cohnella lupini</name>
    <dbReference type="NCBI Taxonomy" id="1294267"/>
    <lineage>
        <taxon>Bacteria</taxon>
        <taxon>Bacillati</taxon>
        <taxon>Bacillota</taxon>
        <taxon>Bacilli</taxon>
        <taxon>Bacillales</taxon>
        <taxon>Paenibacillaceae</taxon>
        <taxon>Cohnella</taxon>
    </lineage>
</organism>
<dbReference type="OrthoDB" id="107551at2"/>
<dbReference type="Gene3D" id="2.60.120.260">
    <property type="entry name" value="Galactose-binding domain-like"/>
    <property type="match status" value="1"/>
</dbReference>
<evidence type="ECO:0000313" key="9">
    <source>
        <dbReference type="Proteomes" id="UP000256869"/>
    </source>
</evidence>
<evidence type="ECO:0000256" key="5">
    <source>
        <dbReference type="ARBA" id="ARBA00022801"/>
    </source>
</evidence>
<evidence type="ECO:0000313" key="8">
    <source>
        <dbReference type="EMBL" id="RED63188.1"/>
    </source>
</evidence>
<dbReference type="Pfam" id="PF01120">
    <property type="entry name" value="Alpha_L_fucos"/>
    <property type="match status" value="1"/>
</dbReference>
<dbReference type="Proteomes" id="UP000256869">
    <property type="component" value="Unassembled WGS sequence"/>
</dbReference>
<evidence type="ECO:0000259" key="7">
    <source>
        <dbReference type="Pfam" id="PF01120"/>
    </source>
</evidence>
<evidence type="ECO:0000256" key="4">
    <source>
        <dbReference type="ARBA" id="ARBA00022729"/>
    </source>
</evidence>
<keyword evidence="6" id="KW-0326">Glycosidase</keyword>
<comment type="function">
    <text evidence="1">Alpha-L-fucosidase is responsible for hydrolyzing the alpha-1,6-linked fucose joined to the reducing-end N-acetylglucosamine of the carbohydrate moieties of glycoproteins.</text>
</comment>
<evidence type="ECO:0000256" key="2">
    <source>
        <dbReference type="ARBA" id="ARBA00007951"/>
    </source>
</evidence>
<dbReference type="PANTHER" id="PTHR10030:SF37">
    <property type="entry name" value="ALPHA-L-FUCOSIDASE-RELATED"/>
    <property type="match status" value="1"/>
</dbReference>
<protein>
    <recommendedName>
        <fullName evidence="3">alpha-L-fucosidase</fullName>
        <ecNumber evidence="3">3.2.1.51</ecNumber>
    </recommendedName>
</protein>
<dbReference type="EC" id="3.2.1.51" evidence="3"/>
<name>A0A3D9INA4_9BACL</name>
<dbReference type="Gene3D" id="3.20.20.80">
    <property type="entry name" value="Glycosidases"/>
    <property type="match status" value="1"/>
</dbReference>
<reference evidence="8 9" key="1">
    <citation type="submission" date="2018-07" db="EMBL/GenBank/DDBJ databases">
        <title>Genomic Encyclopedia of Type Strains, Phase III (KMG-III): the genomes of soil and plant-associated and newly described type strains.</title>
        <authorList>
            <person name="Whitman W."/>
        </authorList>
    </citation>
    <scope>NUCLEOTIDE SEQUENCE [LARGE SCALE GENOMIC DNA]</scope>
    <source>
        <strain evidence="8 9">CECT 8236</strain>
    </source>
</reference>
<dbReference type="GO" id="GO:0004560">
    <property type="term" value="F:alpha-L-fucosidase activity"/>
    <property type="evidence" value="ECO:0007669"/>
    <property type="project" value="InterPro"/>
</dbReference>
<evidence type="ECO:0000256" key="6">
    <source>
        <dbReference type="ARBA" id="ARBA00023295"/>
    </source>
</evidence>
<dbReference type="PANTHER" id="PTHR10030">
    <property type="entry name" value="ALPHA-L-FUCOSIDASE"/>
    <property type="match status" value="1"/>
</dbReference>
<comment type="caution">
    <text evidence="8">The sequence shown here is derived from an EMBL/GenBank/DDBJ whole genome shotgun (WGS) entry which is preliminary data.</text>
</comment>
<dbReference type="InterPro" id="IPR000933">
    <property type="entry name" value="Glyco_hydro_29"/>
</dbReference>
<dbReference type="PRINTS" id="PR00741">
    <property type="entry name" value="GLHYDRLASE29"/>
</dbReference>
<feature type="domain" description="Glycoside hydrolase family 29 N-terminal" evidence="7">
    <location>
        <begin position="36"/>
        <end position="310"/>
    </location>
</feature>
<dbReference type="GO" id="GO:0005764">
    <property type="term" value="C:lysosome"/>
    <property type="evidence" value="ECO:0007669"/>
    <property type="project" value="TreeGrafter"/>
</dbReference>
<accession>A0A3D9INA4</accession>
<gene>
    <name evidence="8" type="ORF">DFP95_104182</name>
</gene>
<evidence type="ECO:0000256" key="1">
    <source>
        <dbReference type="ARBA" id="ARBA00004071"/>
    </source>
</evidence>
<dbReference type="GO" id="GO:0006004">
    <property type="term" value="P:fucose metabolic process"/>
    <property type="evidence" value="ECO:0007669"/>
    <property type="project" value="InterPro"/>
</dbReference>
<sequence>MPANMKVVPTAKQLAFQEWEFGLFLHFGLRTFYEGYKDFDERPMTPSAFNPTKLDCEQWIRTAKEAGMNYAVLTAKHHDGFSNWPSKYSRFSVEASPWKDGKGDVVREYVDACRKYGVKPGLYYSPYDGSADFYTQDAQAYDDYFVNQITELLTDYGDIDVLWFDGCGSENHSYDWDRIIGEIRRLQPGILIFNMGDPDFRWVGNEDGIATLPCWNTVDSAEYSLLAGMKESLSGGLLWLPAECDVQMRTNDASWFYTDSDEHLVKSPDELMGLYYLSVGRGTNLLLNIGPNRDGVFPPKDSDNLERFGREIRRRFSNPIATIADCTAEDMKWQYSPKEAHLLDHVVIQEDLYEGESVRRYAISIITGKTHRKILVHEGYNIGHKAIVRIPAVNVTGVVLEILESDGEPRIRELTFHYAGGDI</sequence>
<keyword evidence="9" id="KW-1185">Reference proteome</keyword>
<proteinExistence type="inferred from homology"/>
<evidence type="ECO:0000256" key="3">
    <source>
        <dbReference type="ARBA" id="ARBA00012662"/>
    </source>
</evidence>
<dbReference type="InterPro" id="IPR057739">
    <property type="entry name" value="Glyco_hydro_29_N"/>
</dbReference>
<comment type="similarity">
    <text evidence="2">Belongs to the glycosyl hydrolase 29 family.</text>
</comment>
<dbReference type="InterPro" id="IPR016286">
    <property type="entry name" value="FUC_metazoa-typ"/>
</dbReference>
<dbReference type="EMBL" id="QRDY01000004">
    <property type="protein sequence ID" value="RED63188.1"/>
    <property type="molecule type" value="Genomic_DNA"/>
</dbReference>
<keyword evidence="5" id="KW-0378">Hydrolase</keyword>
<dbReference type="RefSeq" id="WP_115992475.1">
    <property type="nucleotide sequence ID" value="NZ_QRDY01000004.1"/>
</dbReference>